<feature type="region of interest" description="Disordered" evidence="1">
    <location>
        <begin position="29"/>
        <end position="74"/>
    </location>
</feature>
<evidence type="ECO:0000313" key="2">
    <source>
        <dbReference type="EMBL" id="GMN66112.1"/>
    </source>
</evidence>
<evidence type="ECO:0000313" key="4">
    <source>
        <dbReference type="Proteomes" id="UP001187192"/>
    </source>
</evidence>
<dbReference type="Proteomes" id="UP001187192">
    <property type="component" value="Unassembled WGS sequence"/>
</dbReference>
<accession>A0AA88E152</accession>
<name>A0AA88E152_FICCA</name>
<comment type="caution">
    <text evidence="3">The sequence shown here is derived from an EMBL/GenBank/DDBJ whole genome shotgun (WGS) entry which is preliminary data.</text>
</comment>
<sequence>MGPATLPNSAFIEKLNRVAQVQPAPVADLTVGGDAASEGTASPTSTSGREGSKSSESTAPVGESIQSRQQGHSRPLRTSGILVYRMANMEMVDRADTLLVYTVDYFTSAVTAQYLESLREEFGIPNDVEMIVPGPNDLPSRPPPGYVILSVEFFRVGLRLPFHPNLRRALRRLNVASMQLNANAFRNLISYFVLWTKNYAPELPFRAFQNLYRMKTADNSRN</sequence>
<evidence type="ECO:0000313" key="3">
    <source>
        <dbReference type="EMBL" id="GMN66117.1"/>
    </source>
</evidence>
<protein>
    <submittedName>
        <fullName evidence="3">Uncharacterized protein</fullName>
    </submittedName>
</protein>
<reference evidence="3" key="1">
    <citation type="submission" date="2023-07" db="EMBL/GenBank/DDBJ databases">
        <title>draft genome sequence of fig (Ficus carica).</title>
        <authorList>
            <person name="Takahashi T."/>
            <person name="Nishimura K."/>
        </authorList>
    </citation>
    <scope>NUCLEOTIDE SEQUENCE</scope>
</reference>
<dbReference type="EMBL" id="BTGU01000288">
    <property type="protein sequence ID" value="GMN66112.1"/>
    <property type="molecule type" value="Genomic_DNA"/>
</dbReference>
<organism evidence="3 4">
    <name type="scientific">Ficus carica</name>
    <name type="common">Common fig</name>
    <dbReference type="NCBI Taxonomy" id="3494"/>
    <lineage>
        <taxon>Eukaryota</taxon>
        <taxon>Viridiplantae</taxon>
        <taxon>Streptophyta</taxon>
        <taxon>Embryophyta</taxon>
        <taxon>Tracheophyta</taxon>
        <taxon>Spermatophyta</taxon>
        <taxon>Magnoliopsida</taxon>
        <taxon>eudicotyledons</taxon>
        <taxon>Gunneridae</taxon>
        <taxon>Pentapetalae</taxon>
        <taxon>rosids</taxon>
        <taxon>fabids</taxon>
        <taxon>Rosales</taxon>
        <taxon>Moraceae</taxon>
        <taxon>Ficeae</taxon>
        <taxon>Ficus</taxon>
    </lineage>
</organism>
<proteinExistence type="predicted"/>
<gene>
    <name evidence="2" type="ORF">TIFTF001_035179</name>
    <name evidence="3" type="ORF">TIFTF001_035188</name>
</gene>
<feature type="compositionally biased region" description="Polar residues" evidence="1">
    <location>
        <begin position="39"/>
        <end position="72"/>
    </location>
</feature>
<dbReference type="EMBL" id="BTGU01000289">
    <property type="protein sequence ID" value="GMN66117.1"/>
    <property type="molecule type" value="Genomic_DNA"/>
</dbReference>
<dbReference type="AlphaFoldDB" id="A0AA88E152"/>
<keyword evidence="4" id="KW-1185">Reference proteome</keyword>
<evidence type="ECO:0000256" key="1">
    <source>
        <dbReference type="SAM" id="MobiDB-lite"/>
    </source>
</evidence>